<dbReference type="RefSeq" id="WP_329405830.1">
    <property type="nucleotide sequence ID" value="NZ_CP109441.1"/>
</dbReference>
<dbReference type="Pfam" id="PF10708">
    <property type="entry name" value="DUF2510"/>
    <property type="match status" value="1"/>
</dbReference>
<gene>
    <name evidence="3" type="ORF">OG563_29435</name>
</gene>
<keyword evidence="4" id="KW-1185">Reference proteome</keyword>
<keyword evidence="1" id="KW-0472">Membrane</keyword>
<keyword evidence="1" id="KW-0812">Transmembrane</keyword>
<dbReference type="InterPro" id="IPR018929">
    <property type="entry name" value="DUF2510"/>
</dbReference>
<keyword evidence="1" id="KW-1133">Transmembrane helix</keyword>
<protein>
    <submittedName>
        <fullName evidence="3">DUF2510 domain-containing protein</fullName>
    </submittedName>
</protein>
<dbReference type="EMBL" id="CP109441">
    <property type="protein sequence ID" value="WUV43340.1"/>
    <property type="molecule type" value="Genomic_DNA"/>
</dbReference>
<accession>A0ABZ1YMX2</accession>
<proteinExistence type="predicted"/>
<feature type="domain" description="DUF2510" evidence="2">
    <location>
        <begin position="41"/>
        <end position="68"/>
    </location>
</feature>
<dbReference type="Proteomes" id="UP001432062">
    <property type="component" value="Chromosome"/>
</dbReference>
<evidence type="ECO:0000313" key="3">
    <source>
        <dbReference type="EMBL" id="WUV43340.1"/>
    </source>
</evidence>
<name>A0ABZ1YMX2_9NOCA</name>
<evidence type="ECO:0000256" key="1">
    <source>
        <dbReference type="SAM" id="Phobius"/>
    </source>
</evidence>
<evidence type="ECO:0000313" key="4">
    <source>
        <dbReference type="Proteomes" id="UP001432062"/>
    </source>
</evidence>
<sequence>MGAISLLHILILLVIVAVPVVIVLIVKSGSRGGSQASAMAPGWYPDHANPSLVRWFDGYQWTNYTQPRQ</sequence>
<organism evidence="3 4">
    <name type="scientific">Nocardia vinacea</name>
    <dbReference type="NCBI Taxonomy" id="96468"/>
    <lineage>
        <taxon>Bacteria</taxon>
        <taxon>Bacillati</taxon>
        <taxon>Actinomycetota</taxon>
        <taxon>Actinomycetes</taxon>
        <taxon>Mycobacteriales</taxon>
        <taxon>Nocardiaceae</taxon>
        <taxon>Nocardia</taxon>
    </lineage>
</organism>
<feature type="transmembrane region" description="Helical" evidence="1">
    <location>
        <begin position="6"/>
        <end position="26"/>
    </location>
</feature>
<reference evidence="3" key="1">
    <citation type="submission" date="2022-10" db="EMBL/GenBank/DDBJ databases">
        <title>The complete genomes of actinobacterial strains from the NBC collection.</title>
        <authorList>
            <person name="Joergensen T.S."/>
            <person name="Alvarez Arevalo M."/>
            <person name="Sterndorff E.B."/>
            <person name="Faurdal D."/>
            <person name="Vuksanovic O."/>
            <person name="Mourched A.-S."/>
            <person name="Charusanti P."/>
            <person name="Shaw S."/>
            <person name="Blin K."/>
            <person name="Weber T."/>
        </authorList>
    </citation>
    <scope>NUCLEOTIDE SEQUENCE</scope>
    <source>
        <strain evidence="3">NBC_01482</strain>
    </source>
</reference>
<evidence type="ECO:0000259" key="2">
    <source>
        <dbReference type="Pfam" id="PF10708"/>
    </source>
</evidence>